<dbReference type="EMBL" id="LXFE01000593">
    <property type="protein sequence ID" value="OLL24865.1"/>
    <property type="molecule type" value="Genomic_DNA"/>
</dbReference>
<evidence type="ECO:0000313" key="11">
    <source>
        <dbReference type="Proteomes" id="UP000186594"/>
    </source>
</evidence>
<keyword evidence="8" id="KW-1133">Transmembrane helix</keyword>
<evidence type="ECO:0000256" key="4">
    <source>
        <dbReference type="ARBA" id="ARBA00022741"/>
    </source>
</evidence>
<sequence>MLFASRVSAVQSLVSSTSSDKSIFTADECSEVVKLHTALQSLEDKYLVEKVVGSGTFSAVFKAKSLTTGKTVALKQVYVSANQKRLISEITFLHALRSGTCVTSLIEAFREQDQILLVLPYSANTPFSEFFQTADISTVRLYMQNLFTGILETHSLGIIHRDIKPGNFCWDDDRKRGVLVDFGLAEWDNSKPLDGCSCTANGDVGTAIDQENYFERITRRYIKEDTRPIKKANRDGTRGFRAPEVLLRCQSQSKGIDIWSSGVILLTLLTQRYPFFKSDDDISAFIELCHIFGKKEMVRCAVLHECHLEFSIPSIYDVRISFDDLIKQLRSCSDICPVDMWAKNEYRDVLTLLAGCLELDSRRRWTAEMCLQSSFFRRETFIISVVWHYYALFILWIPLMGITEETRT</sequence>
<keyword evidence="11" id="KW-1185">Reference proteome</keyword>
<dbReference type="SMART" id="SM00220">
    <property type="entry name" value="S_TKc"/>
    <property type="match status" value="1"/>
</dbReference>
<reference evidence="10 11" key="1">
    <citation type="submission" date="2016-04" db="EMBL/GenBank/DDBJ databases">
        <title>Evolutionary innovation and constraint leading to complex multicellularity in the Ascomycota.</title>
        <authorList>
            <person name="Cisse O."/>
            <person name="Nguyen A."/>
            <person name="Hewitt D.A."/>
            <person name="Jedd G."/>
            <person name="Stajich J.E."/>
        </authorList>
    </citation>
    <scope>NUCLEOTIDE SEQUENCE [LARGE SCALE GENOMIC DNA]</scope>
    <source>
        <strain evidence="10 11">DAH-3</strain>
    </source>
</reference>
<dbReference type="Pfam" id="PF00069">
    <property type="entry name" value="Pkinase"/>
    <property type="match status" value="2"/>
</dbReference>
<accession>A0A1U7LQC6</accession>
<dbReference type="GO" id="GO:0044773">
    <property type="term" value="P:mitotic DNA damage checkpoint signaling"/>
    <property type="evidence" value="ECO:0007669"/>
    <property type="project" value="TreeGrafter"/>
</dbReference>
<dbReference type="EC" id="2.7.11.1" evidence="1"/>
<dbReference type="AlphaFoldDB" id="A0A1U7LQC6"/>
<evidence type="ECO:0000313" key="10">
    <source>
        <dbReference type="EMBL" id="OLL24865.1"/>
    </source>
</evidence>
<keyword evidence="8" id="KW-0812">Transmembrane</keyword>
<keyword evidence="6 7" id="KW-0067">ATP-binding</keyword>
<feature type="transmembrane region" description="Helical" evidence="8">
    <location>
        <begin position="381"/>
        <end position="402"/>
    </location>
</feature>
<feature type="domain" description="Protein kinase" evidence="9">
    <location>
        <begin position="46"/>
        <end position="376"/>
    </location>
</feature>
<gene>
    <name evidence="10" type="ORF">NEOLI_002912</name>
</gene>
<dbReference type="GO" id="GO:0004674">
    <property type="term" value="F:protein serine/threonine kinase activity"/>
    <property type="evidence" value="ECO:0007669"/>
    <property type="project" value="UniProtKB-KW"/>
</dbReference>
<evidence type="ECO:0000256" key="3">
    <source>
        <dbReference type="ARBA" id="ARBA00022679"/>
    </source>
</evidence>
<evidence type="ECO:0000256" key="1">
    <source>
        <dbReference type="ARBA" id="ARBA00012513"/>
    </source>
</evidence>
<organism evidence="10 11">
    <name type="scientific">Neolecta irregularis (strain DAH-3)</name>
    <dbReference type="NCBI Taxonomy" id="1198029"/>
    <lineage>
        <taxon>Eukaryota</taxon>
        <taxon>Fungi</taxon>
        <taxon>Dikarya</taxon>
        <taxon>Ascomycota</taxon>
        <taxon>Taphrinomycotina</taxon>
        <taxon>Neolectales</taxon>
        <taxon>Neolectaceae</taxon>
        <taxon>Neolecta</taxon>
    </lineage>
</organism>
<dbReference type="GO" id="GO:0031322">
    <property type="term" value="P:ascospore-type prospore-specific spindle pole body remodeling"/>
    <property type="evidence" value="ECO:0007669"/>
    <property type="project" value="EnsemblFungi"/>
</dbReference>
<protein>
    <recommendedName>
        <fullName evidence="1">non-specific serine/threonine protein kinase</fullName>
        <ecNumber evidence="1">2.7.11.1</ecNumber>
    </recommendedName>
</protein>
<dbReference type="PROSITE" id="PS50011">
    <property type="entry name" value="PROTEIN_KINASE_DOM"/>
    <property type="match status" value="1"/>
</dbReference>
<keyword evidence="8" id="KW-0472">Membrane</keyword>
<dbReference type="InterPro" id="IPR017441">
    <property type="entry name" value="Protein_kinase_ATP_BS"/>
</dbReference>
<dbReference type="STRING" id="1198029.A0A1U7LQC6"/>
<dbReference type="OrthoDB" id="10020333at2759"/>
<feature type="binding site" evidence="7">
    <location>
        <position position="75"/>
    </location>
    <ligand>
        <name>ATP</name>
        <dbReference type="ChEBI" id="CHEBI:30616"/>
    </ligand>
</feature>
<dbReference type="Gene3D" id="1.10.510.10">
    <property type="entry name" value="Transferase(Phosphotransferase) domain 1"/>
    <property type="match status" value="1"/>
</dbReference>
<name>A0A1U7LQC6_NEOID</name>
<dbReference type="GO" id="GO:0005634">
    <property type="term" value="C:nucleus"/>
    <property type="evidence" value="ECO:0007669"/>
    <property type="project" value="TreeGrafter"/>
</dbReference>
<evidence type="ECO:0000256" key="6">
    <source>
        <dbReference type="ARBA" id="ARBA00022840"/>
    </source>
</evidence>
<evidence type="ECO:0000256" key="2">
    <source>
        <dbReference type="ARBA" id="ARBA00022527"/>
    </source>
</evidence>
<dbReference type="Gene3D" id="3.30.200.20">
    <property type="entry name" value="Phosphorylase Kinase, domain 1"/>
    <property type="match status" value="1"/>
</dbReference>
<keyword evidence="4 7" id="KW-0547">Nucleotide-binding</keyword>
<evidence type="ECO:0000256" key="5">
    <source>
        <dbReference type="ARBA" id="ARBA00022777"/>
    </source>
</evidence>
<dbReference type="GO" id="GO:0007135">
    <property type="term" value="P:meiosis II"/>
    <property type="evidence" value="ECO:0007669"/>
    <property type="project" value="EnsemblFungi"/>
</dbReference>
<comment type="caution">
    <text evidence="10">The sequence shown here is derived from an EMBL/GenBank/DDBJ whole genome shotgun (WGS) entry which is preliminary data.</text>
</comment>
<evidence type="ECO:0000256" key="7">
    <source>
        <dbReference type="PROSITE-ProRule" id="PRU10141"/>
    </source>
</evidence>
<keyword evidence="3" id="KW-0808">Transferase</keyword>
<dbReference type="SUPFAM" id="SSF56112">
    <property type="entry name" value="Protein kinase-like (PK-like)"/>
    <property type="match status" value="1"/>
</dbReference>
<proteinExistence type="predicted"/>
<dbReference type="PANTHER" id="PTHR44167">
    <property type="entry name" value="OVARIAN-SPECIFIC SERINE/THREONINE-PROTEIN KINASE LOK-RELATED"/>
    <property type="match status" value="1"/>
</dbReference>
<dbReference type="CDD" id="cd14019">
    <property type="entry name" value="STKc_Cdc7"/>
    <property type="match status" value="1"/>
</dbReference>
<dbReference type="PANTHER" id="PTHR44167:SF23">
    <property type="entry name" value="CDC7 KINASE, ISOFORM A-RELATED"/>
    <property type="match status" value="1"/>
</dbReference>
<dbReference type="InterPro" id="IPR000719">
    <property type="entry name" value="Prot_kinase_dom"/>
</dbReference>
<dbReference type="Proteomes" id="UP000186594">
    <property type="component" value="Unassembled WGS sequence"/>
</dbReference>
<evidence type="ECO:0000256" key="8">
    <source>
        <dbReference type="SAM" id="Phobius"/>
    </source>
</evidence>
<dbReference type="InterPro" id="IPR011009">
    <property type="entry name" value="Kinase-like_dom_sf"/>
</dbReference>
<dbReference type="PROSITE" id="PS00107">
    <property type="entry name" value="PROTEIN_KINASE_ATP"/>
    <property type="match status" value="1"/>
</dbReference>
<dbReference type="GO" id="GO:0005524">
    <property type="term" value="F:ATP binding"/>
    <property type="evidence" value="ECO:0007669"/>
    <property type="project" value="UniProtKB-UniRule"/>
</dbReference>
<evidence type="ECO:0000259" key="9">
    <source>
        <dbReference type="PROSITE" id="PS50011"/>
    </source>
</evidence>
<keyword evidence="5 10" id="KW-0418">Kinase</keyword>
<keyword evidence="2" id="KW-0723">Serine/threonine-protein kinase</keyword>